<protein>
    <submittedName>
        <fullName evidence="3">Uncharacterized protein</fullName>
    </submittedName>
</protein>
<accession>A0A8S1DQL3</accession>
<keyword evidence="2" id="KW-0812">Transmembrane</keyword>
<evidence type="ECO:0000313" key="3">
    <source>
        <dbReference type="EMBL" id="CAB3383257.1"/>
    </source>
</evidence>
<keyword evidence="4" id="KW-1185">Reference proteome</keyword>
<evidence type="ECO:0000256" key="1">
    <source>
        <dbReference type="SAM" id="MobiDB-lite"/>
    </source>
</evidence>
<dbReference type="EMBL" id="CADEPI010000302">
    <property type="protein sequence ID" value="CAB3383257.1"/>
    <property type="molecule type" value="Genomic_DNA"/>
</dbReference>
<sequence length="426" mass="48003">MTNRFFLTFSILASEQAEIWISGLKKIFSRKIVIDGNGDRHWTSKQHLIGKIVGDFIGEAQQIEGKPILNGGKKWTHVSIDFRNSPLSLNENEDQLNLGFGSPAYICDGQKCLVNFKSKGNGIFKVHEFNMLAPNKIDATLELKVQENVDRFCVDVVFYYWNIASTAFELSISQEERILQIFSQPTENATLYRWVTRRFENSVLNLKGKWTVRLTAKIQEIFLGGIKFCAGGESIVRPKGRNMKSCNLLAKRNPENEQTTKKKLEEVINDSSLCKTLGGPCSEFSACAENSGCVFSRNKNPVRVTTKGWMLMLLPPPKESANTRKTTTETPEVITLEPATTTAGANTTETTKTIPYFTHSLSLNIVKFIFTMVLFSWLLLQMKRLGKMAQGIESERSASPANDEIKTFTQERGEEFNLTSPRDLEP</sequence>
<organism evidence="3 4">
    <name type="scientific">Cloeon dipterum</name>
    <dbReference type="NCBI Taxonomy" id="197152"/>
    <lineage>
        <taxon>Eukaryota</taxon>
        <taxon>Metazoa</taxon>
        <taxon>Ecdysozoa</taxon>
        <taxon>Arthropoda</taxon>
        <taxon>Hexapoda</taxon>
        <taxon>Insecta</taxon>
        <taxon>Pterygota</taxon>
        <taxon>Palaeoptera</taxon>
        <taxon>Ephemeroptera</taxon>
        <taxon>Pisciforma</taxon>
        <taxon>Baetidae</taxon>
        <taxon>Cloeon</taxon>
    </lineage>
</organism>
<dbReference type="AlphaFoldDB" id="A0A8S1DQL3"/>
<comment type="caution">
    <text evidence="3">The sequence shown here is derived from an EMBL/GenBank/DDBJ whole genome shotgun (WGS) entry which is preliminary data.</text>
</comment>
<reference evidence="3 4" key="1">
    <citation type="submission" date="2020-04" db="EMBL/GenBank/DDBJ databases">
        <authorList>
            <person name="Alioto T."/>
            <person name="Alioto T."/>
            <person name="Gomez Garrido J."/>
        </authorList>
    </citation>
    <scope>NUCLEOTIDE SEQUENCE [LARGE SCALE GENOMIC DNA]</scope>
</reference>
<dbReference type="Proteomes" id="UP000494165">
    <property type="component" value="Unassembled WGS sequence"/>
</dbReference>
<name>A0A8S1DQL3_9INSE</name>
<keyword evidence="2" id="KW-1133">Transmembrane helix</keyword>
<gene>
    <name evidence="3" type="ORF">CLODIP_2_CD14229</name>
</gene>
<feature type="compositionally biased region" description="Basic and acidic residues" evidence="1">
    <location>
        <begin position="403"/>
        <end position="415"/>
    </location>
</feature>
<evidence type="ECO:0000256" key="2">
    <source>
        <dbReference type="SAM" id="Phobius"/>
    </source>
</evidence>
<evidence type="ECO:0000313" key="4">
    <source>
        <dbReference type="Proteomes" id="UP000494165"/>
    </source>
</evidence>
<proteinExistence type="predicted"/>
<feature type="region of interest" description="Disordered" evidence="1">
    <location>
        <begin position="392"/>
        <end position="426"/>
    </location>
</feature>
<feature type="transmembrane region" description="Helical" evidence="2">
    <location>
        <begin position="361"/>
        <end position="380"/>
    </location>
</feature>
<keyword evidence="2" id="KW-0472">Membrane</keyword>